<reference evidence="5" key="1">
    <citation type="submission" date="2018-11" db="EMBL/GenBank/DDBJ databases">
        <title>Henneguya salminicola genome and transcriptome.</title>
        <authorList>
            <person name="Yahalomi D."/>
            <person name="Atkinson S.D."/>
            <person name="Neuhof M."/>
            <person name="Chang E.S."/>
            <person name="Philippe H."/>
            <person name="Cartwright P."/>
            <person name="Bartholomew J.L."/>
            <person name="Huchon D."/>
        </authorList>
    </citation>
    <scope>NUCLEOTIDE SEQUENCE</scope>
    <source>
        <strain evidence="5">Hz1</strain>
        <tissue evidence="5">Whole</tissue>
    </source>
</reference>
<proteinExistence type="predicted"/>
<name>A0A6G3MFD7_HENSL</name>
<evidence type="ECO:0000256" key="1">
    <source>
        <dbReference type="ARBA" id="ARBA00022664"/>
    </source>
</evidence>
<protein>
    <submittedName>
        <fullName evidence="5">Splicing factor U2AF 65 kDa subunit (Trinotate prediction)</fullName>
    </submittedName>
</protein>
<feature type="region of interest" description="Disordered" evidence="4">
    <location>
        <begin position="1"/>
        <end position="161"/>
    </location>
</feature>
<keyword evidence="1" id="KW-0507">mRNA processing</keyword>
<evidence type="ECO:0000313" key="5">
    <source>
        <dbReference type="EMBL" id="NDJ92709.1"/>
    </source>
</evidence>
<evidence type="ECO:0000256" key="4">
    <source>
        <dbReference type="SAM" id="MobiDB-lite"/>
    </source>
</evidence>
<dbReference type="GO" id="GO:0008380">
    <property type="term" value="P:RNA splicing"/>
    <property type="evidence" value="ECO:0007669"/>
    <property type="project" value="UniProtKB-KW"/>
</dbReference>
<organism evidence="5">
    <name type="scientific">Henneguya salminicola</name>
    <name type="common">Myxosporean</name>
    <dbReference type="NCBI Taxonomy" id="69463"/>
    <lineage>
        <taxon>Eukaryota</taxon>
        <taxon>Metazoa</taxon>
        <taxon>Cnidaria</taxon>
        <taxon>Myxozoa</taxon>
        <taxon>Myxosporea</taxon>
        <taxon>Bivalvulida</taxon>
        <taxon>Platysporina</taxon>
        <taxon>Myxobolidae</taxon>
        <taxon>Henneguya</taxon>
    </lineage>
</organism>
<evidence type="ECO:0000256" key="2">
    <source>
        <dbReference type="ARBA" id="ARBA00022884"/>
    </source>
</evidence>
<keyword evidence="3" id="KW-0508">mRNA splicing</keyword>
<keyword evidence="2" id="KW-0694">RNA-binding</keyword>
<dbReference type="AlphaFoldDB" id="A0A6G3MFD7"/>
<dbReference type="GO" id="GO:0006397">
    <property type="term" value="P:mRNA processing"/>
    <property type="evidence" value="ECO:0007669"/>
    <property type="project" value="UniProtKB-KW"/>
</dbReference>
<dbReference type="EMBL" id="GHBP01001350">
    <property type="protein sequence ID" value="NDJ92709.1"/>
    <property type="molecule type" value="Transcribed_RNA"/>
</dbReference>
<accession>A0A6G3MFD7</accession>
<sequence>MVYEGRDSKDPRYKDPREKNYVDHSKSREKDPRQNYYEPDLHRDRSIDRNRDPDRAMDRNLKRDRTIDRDRERDRTMDRDRERDRTMDRERDRTVDRYREPDRIMGRSRERDKNTDRSREPDRNMDRNRERDKTMDRNRERDRTMERERDKESNRNRDNEIIKEQMTREMQIQRAKTFRSVYKIEANNRPTLFDISPPGYEATPVLEFKHLKATGALPVMAIPQGSTIIHRARRLYVENLPEQTDAEDFINFVNNKLLSNALNIKPGNPALFLDLGHDGETAYLEVRYKLY</sequence>
<evidence type="ECO:0000256" key="3">
    <source>
        <dbReference type="ARBA" id="ARBA00023187"/>
    </source>
</evidence>
<dbReference type="GO" id="GO:0003723">
    <property type="term" value="F:RNA binding"/>
    <property type="evidence" value="ECO:0007669"/>
    <property type="project" value="UniProtKB-KW"/>
</dbReference>
<dbReference type="PANTHER" id="PTHR23139">
    <property type="entry name" value="RNA-BINDING PROTEIN"/>
    <property type="match status" value="1"/>
</dbReference>